<comment type="caution">
    <text evidence="5">The sequence shown here is derived from an EMBL/GenBank/DDBJ whole genome shotgun (WGS) entry which is preliminary data.</text>
</comment>
<keyword evidence="6" id="KW-1185">Reference proteome</keyword>
<gene>
    <name evidence="5" type="ORF">SNE40_006137</name>
</gene>
<proteinExistence type="inferred from homology"/>
<feature type="compositionally biased region" description="Basic residues" evidence="3">
    <location>
        <begin position="64"/>
        <end position="73"/>
    </location>
</feature>
<keyword evidence="2" id="KW-0175">Coiled coil</keyword>
<dbReference type="PANTHER" id="PTHR31101">
    <property type="entry name" value="UPF0547 PROTEIN C16ORF87"/>
    <property type="match status" value="1"/>
</dbReference>
<comment type="similarity">
    <text evidence="1">Belongs to the UPF0547 family.</text>
</comment>
<dbReference type="EMBL" id="JAZGQO010000005">
    <property type="protein sequence ID" value="KAK6186874.1"/>
    <property type="molecule type" value="Genomic_DNA"/>
</dbReference>
<feature type="region of interest" description="Disordered" evidence="3">
    <location>
        <begin position="39"/>
        <end position="134"/>
    </location>
</feature>
<feature type="compositionally biased region" description="Polar residues" evidence="3">
    <location>
        <begin position="116"/>
        <end position="127"/>
    </location>
</feature>
<accession>A0AAN8K8Z7</accession>
<evidence type="ECO:0000256" key="2">
    <source>
        <dbReference type="ARBA" id="ARBA00023054"/>
    </source>
</evidence>
<evidence type="ECO:0000313" key="6">
    <source>
        <dbReference type="Proteomes" id="UP001347796"/>
    </source>
</evidence>
<evidence type="ECO:0000256" key="3">
    <source>
        <dbReference type="SAM" id="MobiDB-lite"/>
    </source>
</evidence>
<dbReference type="InterPro" id="IPR040246">
    <property type="entry name" value="C16orf87-like"/>
</dbReference>
<protein>
    <recommendedName>
        <fullName evidence="4">UPF0547 domain-containing protein</fullName>
    </recommendedName>
</protein>
<organism evidence="5 6">
    <name type="scientific">Patella caerulea</name>
    <name type="common">Rayed Mediterranean limpet</name>
    <dbReference type="NCBI Taxonomy" id="87958"/>
    <lineage>
        <taxon>Eukaryota</taxon>
        <taxon>Metazoa</taxon>
        <taxon>Spiralia</taxon>
        <taxon>Lophotrochozoa</taxon>
        <taxon>Mollusca</taxon>
        <taxon>Gastropoda</taxon>
        <taxon>Patellogastropoda</taxon>
        <taxon>Patelloidea</taxon>
        <taxon>Patellidae</taxon>
        <taxon>Patella</taxon>
    </lineage>
</organism>
<dbReference type="Pfam" id="PF10571">
    <property type="entry name" value="UPF0547"/>
    <property type="match status" value="1"/>
</dbReference>
<dbReference type="AlphaFoldDB" id="A0AAN8K8Z7"/>
<sequence>MGRRKFDRTVVKKCPICGQQIPVACRYCSCGHQFTTRVRTSSSTSSLPDERECDQGSNESSEGKRRRTVRTKRVRPDFFNSLDLEYSSRQLKPKKSKEEEESPKKKRGRPKGSVNKAKTSEPTTPVAENSKPVEEDVFSGVSQDKLNTYNIILSELNRKIFSQTFKPD</sequence>
<evidence type="ECO:0000313" key="5">
    <source>
        <dbReference type="EMBL" id="KAK6186874.1"/>
    </source>
</evidence>
<evidence type="ECO:0000256" key="1">
    <source>
        <dbReference type="ARBA" id="ARBA00008336"/>
    </source>
</evidence>
<dbReference type="Proteomes" id="UP001347796">
    <property type="component" value="Unassembled WGS sequence"/>
</dbReference>
<dbReference type="InterPro" id="IPR018886">
    <property type="entry name" value="UPF0547"/>
</dbReference>
<evidence type="ECO:0000259" key="4">
    <source>
        <dbReference type="Pfam" id="PF10571"/>
    </source>
</evidence>
<reference evidence="5 6" key="1">
    <citation type="submission" date="2024-01" db="EMBL/GenBank/DDBJ databases">
        <title>The genome of the rayed Mediterranean limpet Patella caerulea (Linnaeus, 1758).</title>
        <authorList>
            <person name="Anh-Thu Weber A."/>
            <person name="Halstead-Nussloch G."/>
        </authorList>
    </citation>
    <scope>NUCLEOTIDE SEQUENCE [LARGE SCALE GENOMIC DNA]</scope>
    <source>
        <strain evidence="5">AATW-2023a</strain>
        <tissue evidence="5">Whole specimen</tissue>
    </source>
</reference>
<feature type="domain" description="UPF0547" evidence="4">
    <location>
        <begin position="12"/>
        <end position="34"/>
    </location>
</feature>
<name>A0AAN8K8Z7_PATCE</name>